<dbReference type="Proteomes" id="UP000614216">
    <property type="component" value="Unassembled WGS sequence"/>
</dbReference>
<reference evidence="6" key="1">
    <citation type="submission" date="2021-01" db="EMBL/GenBank/DDBJ databases">
        <title>Fulvivirga kasyanovii gen. nov., sp nov., a novel member of the phylum Bacteroidetes isolated from seawater in a mussel farm.</title>
        <authorList>
            <person name="Zhao L.-H."/>
            <person name="Wang Z.-J."/>
        </authorList>
    </citation>
    <scope>NUCLEOTIDE SEQUENCE</scope>
    <source>
        <strain evidence="6">29W222</strain>
    </source>
</reference>
<dbReference type="PANTHER" id="PTHR47506:SF3">
    <property type="entry name" value="HTH-TYPE TRANSCRIPTIONAL REGULATOR LMRA"/>
    <property type="match status" value="1"/>
</dbReference>
<keyword evidence="1" id="KW-0805">Transcription regulation</keyword>
<organism evidence="6 7">
    <name type="scientific">Fulvivirga marina</name>
    <dbReference type="NCBI Taxonomy" id="2494733"/>
    <lineage>
        <taxon>Bacteria</taxon>
        <taxon>Pseudomonadati</taxon>
        <taxon>Bacteroidota</taxon>
        <taxon>Cytophagia</taxon>
        <taxon>Cytophagales</taxon>
        <taxon>Fulvivirgaceae</taxon>
        <taxon>Fulvivirga</taxon>
    </lineage>
</organism>
<evidence type="ECO:0000313" key="6">
    <source>
        <dbReference type="EMBL" id="MBL6447375.1"/>
    </source>
</evidence>
<dbReference type="InterPro" id="IPR009057">
    <property type="entry name" value="Homeodomain-like_sf"/>
</dbReference>
<evidence type="ECO:0000313" key="7">
    <source>
        <dbReference type="Proteomes" id="UP000614216"/>
    </source>
</evidence>
<evidence type="ECO:0000259" key="5">
    <source>
        <dbReference type="PROSITE" id="PS50977"/>
    </source>
</evidence>
<dbReference type="AlphaFoldDB" id="A0A937FZT3"/>
<dbReference type="Gene3D" id="1.10.357.10">
    <property type="entry name" value="Tetracycline Repressor, domain 2"/>
    <property type="match status" value="1"/>
</dbReference>
<comment type="caution">
    <text evidence="6">The sequence shown here is derived from an EMBL/GenBank/DDBJ whole genome shotgun (WGS) entry which is preliminary data.</text>
</comment>
<evidence type="ECO:0000256" key="4">
    <source>
        <dbReference type="PROSITE-ProRule" id="PRU00335"/>
    </source>
</evidence>
<evidence type="ECO:0000256" key="2">
    <source>
        <dbReference type="ARBA" id="ARBA00023125"/>
    </source>
</evidence>
<proteinExistence type="predicted"/>
<protein>
    <submittedName>
        <fullName evidence="6">TetR/AcrR family transcriptional regulator</fullName>
    </submittedName>
</protein>
<dbReference type="PROSITE" id="PS50977">
    <property type="entry name" value="HTH_TETR_2"/>
    <property type="match status" value="1"/>
</dbReference>
<dbReference type="Pfam" id="PF00440">
    <property type="entry name" value="TetR_N"/>
    <property type="match status" value="1"/>
</dbReference>
<gene>
    <name evidence="6" type="ORF">JMN32_13735</name>
</gene>
<feature type="domain" description="HTH tetR-type" evidence="5">
    <location>
        <begin position="2"/>
        <end position="62"/>
    </location>
</feature>
<sequence>MMKVRDKLIYTAARLFHRHGYNSTGINQIIEEAEIAKGSFYYNFKSKEDLCIAYLEFRHTYWFTKLRQYVKKHAGESSEVLCAFDFLVSMNELENFRGCSFLNILSELNENDSKILEVIRSHKSDLRDYIKTLVSPGISDHVYLLFESSIIESQLFKDQWPIIKSKNIVQSLIN</sequence>
<keyword evidence="2 4" id="KW-0238">DNA-binding</keyword>
<dbReference type="PRINTS" id="PR00455">
    <property type="entry name" value="HTHTETR"/>
</dbReference>
<accession>A0A937FZT3</accession>
<name>A0A937FZT3_9BACT</name>
<evidence type="ECO:0000256" key="1">
    <source>
        <dbReference type="ARBA" id="ARBA00023015"/>
    </source>
</evidence>
<keyword evidence="3" id="KW-0804">Transcription</keyword>
<feature type="DNA-binding region" description="H-T-H motif" evidence="4">
    <location>
        <begin position="25"/>
        <end position="44"/>
    </location>
</feature>
<dbReference type="GO" id="GO:0003677">
    <property type="term" value="F:DNA binding"/>
    <property type="evidence" value="ECO:0007669"/>
    <property type="project" value="UniProtKB-UniRule"/>
</dbReference>
<evidence type="ECO:0000256" key="3">
    <source>
        <dbReference type="ARBA" id="ARBA00023163"/>
    </source>
</evidence>
<dbReference type="SUPFAM" id="SSF46689">
    <property type="entry name" value="Homeodomain-like"/>
    <property type="match status" value="1"/>
</dbReference>
<dbReference type="PANTHER" id="PTHR47506">
    <property type="entry name" value="TRANSCRIPTIONAL REGULATORY PROTEIN"/>
    <property type="match status" value="1"/>
</dbReference>
<dbReference type="InterPro" id="IPR001647">
    <property type="entry name" value="HTH_TetR"/>
</dbReference>
<dbReference type="EMBL" id="JAEUGD010000043">
    <property type="protein sequence ID" value="MBL6447375.1"/>
    <property type="molecule type" value="Genomic_DNA"/>
</dbReference>
<keyword evidence="7" id="KW-1185">Reference proteome</keyword>